<evidence type="ECO:0000256" key="1">
    <source>
        <dbReference type="ARBA" id="ARBA00006484"/>
    </source>
</evidence>
<dbReference type="Proteomes" id="UP000503336">
    <property type="component" value="Chromosome"/>
</dbReference>
<evidence type="ECO:0000313" key="4">
    <source>
        <dbReference type="Proteomes" id="UP000503336"/>
    </source>
</evidence>
<dbReference type="PROSITE" id="PS00061">
    <property type="entry name" value="ADH_SHORT"/>
    <property type="match status" value="1"/>
</dbReference>
<dbReference type="GO" id="GO:0016491">
    <property type="term" value="F:oxidoreductase activity"/>
    <property type="evidence" value="ECO:0007669"/>
    <property type="project" value="UniProtKB-KW"/>
</dbReference>
<dbReference type="Pfam" id="PF00106">
    <property type="entry name" value="adh_short"/>
    <property type="match status" value="1"/>
</dbReference>
<dbReference type="GO" id="GO:0016020">
    <property type="term" value="C:membrane"/>
    <property type="evidence" value="ECO:0007669"/>
    <property type="project" value="TreeGrafter"/>
</dbReference>
<proteinExistence type="inferred from homology"/>
<gene>
    <name evidence="3" type="ORF">G5B40_15475</name>
</gene>
<comment type="similarity">
    <text evidence="1">Belongs to the short-chain dehydrogenases/reductases (SDR) family.</text>
</comment>
<dbReference type="InterPro" id="IPR036291">
    <property type="entry name" value="NAD(P)-bd_dom_sf"/>
</dbReference>
<dbReference type="PANTHER" id="PTHR44196">
    <property type="entry name" value="DEHYDROGENASE/REDUCTASE SDR FAMILY MEMBER 7B"/>
    <property type="match status" value="1"/>
</dbReference>
<keyword evidence="4" id="KW-1185">Reference proteome</keyword>
<dbReference type="PRINTS" id="PR00081">
    <property type="entry name" value="GDHRDH"/>
</dbReference>
<accession>A0A7L5C451</accession>
<evidence type="ECO:0000256" key="2">
    <source>
        <dbReference type="ARBA" id="ARBA00023002"/>
    </source>
</evidence>
<organism evidence="3 4">
    <name type="scientific">Pikeienuella piscinae</name>
    <dbReference type="NCBI Taxonomy" id="2748098"/>
    <lineage>
        <taxon>Bacteria</taxon>
        <taxon>Pseudomonadati</taxon>
        <taxon>Pseudomonadota</taxon>
        <taxon>Alphaproteobacteria</taxon>
        <taxon>Rhodobacterales</taxon>
        <taxon>Paracoccaceae</taxon>
        <taxon>Pikeienuella</taxon>
    </lineage>
</organism>
<dbReference type="AlphaFoldDB" id="A0A7L5C451"/>
<dbReference type="RefSeq" id="WP_165100347.1">
    <property type="nucleotide sequence ID" value="NZ_CP049056.1"/>
</dbReference>
<keyword evidence="2" id="KW-0560">Oxidoreductase</keyword>
<dbReference type="PANTHER" id="PTHR44196:SF1">
    <property type="entry name" value="DEHYDROGENASE_REDUCTASE SDR FAMILY MEMBER 7B"/>
    <property type="match status" value="1"/>
</dbReference>
<sequence>MREADMRTVLVTGATSGVGQAAARALLSRGARVIAVGRRAERLEELKAANGALHTAVADLSQPGAAAAILAAAPPDWPITALIHAAGHDSGGAAPFHEGHQTDRAAKIAVNLTSFAELVHGLLPGWLELGRGDTVAIGSIASREPAVGLTDYGMTKYGLRGLLAGLRADYGATGLRFVEIVPGVIRTEFAASRWRGDAARSAAFYERFPECLTAEDVAESALWALDQPPHVAVDEIVLRPTRR</sequence>
<evidence type="ECO:0000313" key="3">
    <source>
        <dbReference type="EMBL" id="QIE56709.1"/>
    </source>
</evidence>
<dbReference type="InterPro" id="IPR020904">
    <property type="entry name" value="Sc_DH/Rdtase_CS"/>
</dbReference>
<dbReference type="SUPFAM" id="SSF51735">
    <property type="entry name" value="NAD(P)-binding Rossmann-fold domains"/>
    <property type="match status" value="1"/>
</dbReference>
<dbReference type="InterPro" id="IPR002347">
    <property type="entry name" value="SDR_fam"/>
</dbReference>
<protein>
    <submittedName>
        <fullName evidence="3">SDR family NAD(P)-dependent oxidoreductase</fullName>
    </submittedName>
</protein>
<name>A0A7L5C451_9RHOB</name>
<dbReference type="Gene3D" id="3.40.50.720">
    <property type="entry name" value="NAD(P)-binding Rossmann-like Domain"/>
    <property type="match status" value="1"/>
</dbReference>
<dbReference type="EMBL" id="CP049056">
    <property type="protein sequence ID" value="QIE56709.1"/>
    <property type="molecule type" value="Genomic_DNA"/>
</dbReference>
<dbReference type="KEGG" id="hdh:G5B40_15475"/>
<reference evidence="3 4" key="1">
    <citation type="submission" date="2020-02" db="EMBL/GenBank/DDBJ databases">
        <title>complete genome sequence of Rhodobacteraceae bacterium.</title>
        <authorList>
            <person name="Park J."/>
            <person name="Kim Y.-S."/>
            <person name="Kim K.-H."/>
        </authorList>
    </citation>
    <scope>NUCLEOTIDE SEQUENCE [LARGE SCALE GENOMIC DNA]</scope>
    <source>
        <strain evidence="3 4">RR4-56</strain>
    </source>
</reference>